<name>A0A9N9J3P3_9GLOM</name>
<proteinExistence type="predicted"/>
<evidence type="ECO:0000313" key="2">
    <source>
        <dbReference type="EMBL" id="CAG8760604.1"/>
    </source>
</evidence>
<gene>
    <name evidence="2" type="ORF">DERYTH_LOCUS17783</name>
</gene>
<evidence type="ECO:0000313" key="3">
    <source>
        <dbReference type="Proteomes" id="UP000789405"/>
    </source>
</evidence>
<accession>A0A9N9J3P3</accession>
<keyword evidence="3" id="KW-1185">Reference proteome</keyword>
<keyword evidence="1" id="KW-0812">Transmembrane</keyword>
<feature type="non-terminal residue" evidence="2">
    <location>
        <position position="1"/>
    </location>
</feature>
<keyword evidence="1" id="KW-0472">Membrane</keyword>
<keyword evidence="1" id="KW-1133">Transmembrane helix</keyword>
<organism evidence="2 3">
    <name type="scientific">Dentiscutata erythropus</name>
    <dbReference type="NCBI Taxonomy" id="1348616"/>
    <lineage>
        <taxon>Eukaryota</taxon>
        <taxon>Fungi</taxon>
        <taxon>Fungi incertae sedis</taxon>
        <taxon>Mucoromycota</taxon>
        <taxon>Glomeromycotina</taxon>
        <taxon>Glomeromycetes</taxon>
        <taxon>Diversisporales</taxon>
        <taxon>Gigasporaceae</taxon>
        <taxon>Dentiscutata</taxon>
    </lineage>
</organism>
<reference evidence="2" key="1">
    <citation type="submission" date="2021-06" db="EMBL/GenBank/DDBJ databases">
        <authorList>
            <person name="Kallberg Y."/>
            <person name="Tangrot J."/>
            <person name="Rosling A."/>
        </authorList>
    </citation>
    <scope>NUCLEOTIDE SEQUENCE</scope>
    <source>
        <strain evidence="2">MA453B</strain>
    </source>
</reference>
<comment type="caution">
    <text evidence="2">The sequence shown here is derived from an EMBL/GenBank/DDBJ whole genome shotgun (WGS) entry which is preliminary data.</text>
</comment>
<feature type="transmembrane region" description="Helical" evidence="1">
    <location>
        <begin position="13"/>
        <end position="41"/>
    </location>
</feature>
<dbReference type="EMBL" id="CAJVPY010017155">
    <property type="protein sequence ID" value="CAG8760604.1"/>
    <property type="molecule type" value="Genomic_DNA"/>
</dbReference>
<dbReference type="AlphaFoldDB" id="A0A9N9J3P3"/>
<sequence>LFRFDDIVGACDFVVAAFFLLISGFSISMISLVFALFVAVVNFRLFHFDNAVVFSLLVKVCGSFDVQVNFQIWV</sequence>
<dbReference type="Proteomes" id="UP000789405">
    <property type="component" value="Unassembled WGS sequence"/>
</dbReference>
<evidence type="ECO:0000256" key="1">
    <source>
        <dbReference type="SAM" id="Phobius"/>
    </source>
</evidence>
<protein>
    <submittedName>
        <fullName evidence="2">17521_t:CDS:1</fullName>
    </submittedName>
</protein>